<dbReference type="InterPro" id="IPR021658">
    <property type="entry name" value="DUF3251"/>
</dbReference>
<feature type="coiled-coil region" evidence="1">
    <location>
        <begin position="34"/>
        <end position="61"/>
    </location>
</feature>
<protein>
    <recommendedName>
        <fullName evidence="4">DUF3251 domain-containing protein</fullName>
    </recommendedName>
</protein>
<dbReference type="PROSITE" id="PS51257">
    <property type="entry name" value="PROKAR_LIPOPROTEIN"/>
    <property type="match status" value="1"/>
</dbReference>
<accession>A0A2N5EAB0</accession>
<feature type="region of interest" description="Disordered" evidence="2">
    <location>
        <begin position="184"/>
        <end position="206"/>
    </location>
</feature>
<evidence type="ECO:0000256" key="3">
    <source>
        <dbReference type="SAM" id="SignalP"/>
    </source>
</evidence>
<sequence length="206" mass="21631">MTISYLKLRPRPLCRMALLASAVLLSACAQNPQVPKLKSEVVQLNQKLQALTDEATALEQQSQLNRNSTDGVYVLPAANSPAALKSAAGELSVSLSHVAPEASGSQALLHIRALSGTSLPAFTATVDWGPLDPTTGKPLLVDMLSQPVTVSPSLLPKTEQTLELRFSGQAPEQLGFIRLRDVTPAAPSTEVTSSETASPEATPSAP</sequence>
<evidence type="ECO:0000313" key="6">
    <source>
        <dbReference type="Proteomes" id="UP000234240"/>
    </source>
</evidence>
<dbReference type="OrthoDB" id="6504692at2"/>
<comment type="caution">
    <text evidence="5">The sequence shown here is derived from an EMBL/GenBank/DDBJ whole genome shotgun (WGS) entry which is preliminary data.</text>
</comment>
<gene>
    <name evidence="5" type="ORF">CYR55_07890</name>
</gene>
<dbReference type="Proteomes" id="UP000234240">
    <property type="component" value="Unassembled WGS sequence"/>
</dbReference>
<organism evidence="5 6">
    <name type="scientific">Chimaeribacter californicus</name>
    <dbReference type="NCBI Taxonomy" id="2060067"/>
    <lineage>
        <taxon>Bacteria</taxon>
        <taxon>Pseudomonadati</taxon>
        <taxon>Pseudomonadota</taxon>
        <taxon>Gammaproteobacteria</taxon>
        <taxon>Enterobacterales</taxon>
        <taxon>Yersiniaceae</taxon>
        <taxon>Chimaeribacter</taxon>
    </lineage>
</organism>
<reference evidence="5 6" key="1">
    <citation type="submission" date="2017-12" db="EMBL/GenBank/DDBJ databases">
        <title>Characterization of six clinical isolates of Enterochimera gen. nov., a novel genus of the Yersiniaciae family and the three species Enterochimera arupensis sp. nov., Enterochimera coloradensis sp. nov, and Enterochimera californica sp. nov.</title>
        <authorList>
            <person name="Rossi A."/>
            <person name="Fisher M."/>
        </authorList>
    </citation>
    <scope>NUCLEOTIDE SEQUENCE [LARGE SCALE GENOMIC DNA]</scope>
    <source>
        <strain evidence="6">2015-Iso6</strain>
    </source>
</reference>
<dbReference type="InterPro" id="IPR037125">
    <property type="entry name" value="YajI-like_sf"/>
</dbReference>
<feature type="signal peptide" evidence="3">
    <location>
        <begin position="1"/>
        <end position="29"/>
    </location>
</feature>
<evidence type="ECO:0000313" key="5">
    <source>
        <dbReference type="EMBL" id="PLR38845.1"/>
    </source>
</evidence>
<evidence type="ECO:0000259" key="4">
    <source>
        <dbReference type="Pfam" id="PF11622"/>
    </source>
</evidence>
<dbReference type="RefSeq" id="WP_101815785.1">
    <property type="nucleotide sequence ID" value="NZ_PJZF01000005.1"/>
</dbReference>
<evidence type="ECO:0000256" key="1">
    <source>
        <dbReference type="SAM" id="Coils"/>
    </source>
</evidence>
<feature type="compositionally biased region" description="Polar residues" evidence="2">
    <location>
        <begin position="189"/>
        <end position="206"/>
    </location>
</feature>
<dbReference type="AlphaFoldDB" id="A0A2N5EAB0"/>
<feature type="domain" description="DUF3251" evidence="4">
    <location>
        <begin position="28"/>
        <end position="186"/>
    </location>
</feature>
<keyword evidence="3" id="KW-0732">Signal</keyword>
<dbReference type="Pfam" id="PF11622">
    <property type="entry name" value="DUF3251"/>
    <property type="match status" value="1"/>
</dbReference>
<dbReference type="EMBL" id="PJZF01000005">
    <property type="protein sequence ID" value="PLR38845.1"/>
    <property type="molecule type" value="Genomic_DNA"/>
</dbReference>
<dbReference type="Gene3D" id="2.60.40.1620">
    <property type="entry name" value="Lipoprotein YajI-like"/>
    <property type="match status" value="1"/>
</dbReference>
<evidence type="ECO:0000256" key="2">
    <source>
        <dbReference type="SAM" id="MobiDB-lite"/>
    </source>
</evidence>
<keyword evidence="6" id="KW-1185">Reference proteome</keyword>
<feature type="chain" id="PRO_5014969634" description="DUF3251 domain-containing protein" evidence="3">
    <location>
        <begin position="30"/>
        <end position="206"/>
    </location>
</feature>
<dbReference type="NCBIfam" id="NF008575">
    <property type="entry name" value="PRK11530.1"/>
    <property type="match status" value="1"/>
</dbReference>
<proteinExistence type="predicted"/>
<keyword evidence="1" id="KW-0175">Coiled coil</keyword>
<name>A0A2N5EAB0_9GAMM</name>